<name>A0A9D4CSR5_DREPO</name>
<reference evidence="1" key="1">
    <citation type="journal article" date="2019" name="bioRxiv">
        <title>The Genome of the Zebra Mussel, Dreissena polymorpha: A Resource for Invasive Species Research.</title>
        <authorList>
            <person name="McCartney M.A."/>
            <person name="Auch B."/>
            <person name="Kono T."/>
            <person name="Mallez S."/>
            <person name="Zhang Y."/>
            <person name="Obille A."/>
            <person name="Becker A."/>
            <person name="Abrahante J.E."/>
            <person name="Garbe J."/>
            <person name="Badalamenti J.P."/>
            <person name="Herman A."/>
            <person name="Mangelson H."/>
            <person name="Liachko I."/>
            <person name="Sullivan S."/>
            <person name="Sone E.D."/>
            <person name="Koren S."/>
            <person name="Silverstein K.A.T."/>
            <person name="Beckman K.B."/>
            <person name="Gohl D.M."/>
        </authorList>
    </citation>
    <scope>NUCLEOTIDE SEQUENCE</scope>
    <source>
        <strain evidence="1">Duluth1</strain>
        <tissue evidence="1">Whole animal</tissue>
    </source>
</reference>
<evidence type="ECO:0000313" key="1">
    <source>
        <dbReference type="EMBL" id="KAH3729982.1"/>
    </source>
</evidence>
<proteinExistence type="predicted"/>
<dbReference type="AlphaFoldDB" id="A0A9D4CSR5"/>
<reference evidence="1" key="2">
    <citation type="submission" date="2020-11" db="EMBL/GenBank/DDBJ databases">
        <authorList>
            <person name="McCartney M.A."/>
            <person name="Auch B."/>
            <person name="Kono T."/>
            <person name="Mallez S."/>
            <person name="Becker A."/>
            <person name="Gohl D.M."/>
            <person name="Silverstein K.A.T."/>
            <person name="Koren S."/>
            <person name="Bechman K.B."/>
            <person name="Herman A."/>
            <person name="Abrahante J.E."/>
            <person name="Garbe J."/>
        </authorList>
    </citation>
    <scope>NUCLEOTIDE SEQUENCE</scope>
    <source>
        <strain evidence="1">Duluth1</strain>
        <tissue evidence="1">Whole animal</tissue>
    </source>
</reference>
<sequence>MYAKAQFLQTIASGSNALINSSKVGVTVTANVAQSEEDVNQQNISRINVERLNIRYWNIIIREVRINDSGAYICQINT</sequence>
<evidence type="ECO:0000313" key="2">
    <source>
        <dbReference type="Proteomes" id="UP000828390"/>
    </source>
</evidence>
<keyword evidence="2" id="KW-1185">Reference proteome</keyword>
<dbReference type="Gene3D" id="2.60.40.10">
    <property type="entry name" value="Immunoglobulins"/>
    <property type="match status" value="1"/>
</dbReference>
<dbReference type="Proteomes" id="UP000828390">
    <property type="component" value="Unassembled WGS sequence"/>
</dbReference>
<organism evidence="1 2">
    <name type="scientific">Dreissena polymorpha</name>
    <name type="common">Zebra mussel</name>
    <name type="synonym">Mytilus polymorpha</name>
    <dbReference type="NCBI Taxonomy" id="45954"/>
    <lineage>
        <taxon>Eukaryota</taxon>
        <taxon>Metazoa</taxon>
        <taxon>Spiralia</taxon>
        <taxon>Lophotrochozoa</taxon>
        <taxon>Mollusca</taxon>
        <taxon>Bivalvia</taxon>
        <taxon>Autobranchia</taxon>
        <taxon>Heteroconchia</taxon>
        <taxon>Euheterodonta</taxon>
        <taxon>Imparidentia</taxon>
        <taxon>Neoheterodontei</taxon>
        <taxon>Myida</taxon>
        <taxon>Dreissenoidea</taxon>
        <taxon>Dreissenidae</taxon>
        <taxon>Dreissena</taxon>
    </lineage>
</organism>
<dbReference type="InterPro" id="IPR013783">
    <property type="entry name" value="Ig-like_fold"/>
</dbReference>
<dbReference type="EMBL" id="JAIWYP010000012">
    <property type="protein sequence ID" value="KAH3729982.1"/>
    <property type="molecule type" value="Genomic_DNA"/>
</dbReference>
<comment type="caution">
    <text evidence="1">The sequence shown here is derived from an EMBL/GenBank/DDBJ whole genome shotgun (WGS) entry which is preliminary data.</text>
</comment>
<protein>
    <submittedName>
        <fullName evidence="1">Uncharacterized protein</fullName>
    </submittedName>
</protein>
<accession>A0A9D4CSR5</accession>
<gene>
    <name evidence="1" type="ORF">DPMN_055960</name>
</gene>